<reference evidence="1 2" key="1">
    <citation type="submission" date="2021-03" db="EMBL/GenBank/DDBJ databases">
        <title>Fibrella sp. HMF5405 genome sequencing and assembly.</title>
        <authorList>
            <person name="Kang H."/>
            <person name="Kim H."/>
            <person name="Bae S."/>
            <person name="Joh K."/>
        </authorList>
    </citation>
    <scope>NUCLEOTIDE SEQUENCE [LARGE SCALE GENOMIC DNA]</scope>
    <source>
        <strain evidence="1 2">HMF5405</strain>
    </source>
</reference>
<dbReference type="NCBIfam" id="TIGR01200">
    <property type="entry name" value="GLPGLI"/>
    <property type="match status" value="1"/>
</dbReference>
<comment type="caution">
    <text evidence="1">The sequence shown here is derived from an EMBL/GenBank/DDBJ whole genome shotgun (WGS) entry which is preliminary data.</text>
</comment>
<proteinExistence type="predicted"/>
<evidence type="ECO:0000313" key="2">
    <source>
        <dbReference type="Proteomes" id="UP000664628"/>
    </source>
</evidence>
<dbReference type="Proteomes" id="UP000664628">
    <property type="component" value="Unassembled WGS sequence"/>
</dbReference>
<evidence type="ECO:0000313" key="1">
    <source>
        <dbReference type="EMBL" id="MBO0952635.1"/>
    </source>
</evidence>
<protein>
    <submittedName>
        <fullName evidence="1">GLPGLI family protein</fullName>
    </submittedName>
</protein>
<dbReference type="Pfam" id="PF22252">
    <property type="entry name" value="PNGase_F-II_N"/>
    <property type="match status" value="1"/>
</dbReference>
<dbReference type="RefSeq" id="WP_207332586.1">
    <property type="nucleotide sequence ID" value="NZ_JAFMYW010000012.1"/>
</dbReference>
<gene>
    <name evidence="1" type="ORF">J2I46_28910</name>
</gene>
<organism evidence="1 2">
    <name type="scientific">Fibrella forsythiae</name>
    <dbReference type="NCBI Taxonomy" id="2817061"/>
    <lineage>
        <taxon>Bacteria</taxon>
        <taxon>Pseudomonadati</taxon>
        <taxon>Bacteroidota</taxon>
        <taxon>Cytophagia</taxon>
        <taxon>Cytophagales</taxon>
        <taxon>Spirosomataceae</taxon>
        <taxon>Fibrella</taxon>
    </lineage>
</organism>
<dbReference type="EMBL" id="JAFMYW010000012">
    <property type="protein sequence ID" value="MBO0952635.1"/>
    <property type="molecule type" value="Genomic_DNA"/>
</dbReference>
<accession>A0ABS3JRI6</accession>
<keyword evidence="2" id="KW-1185">Reference proteome</keyword>
<dbReference type="InterPro" id="IPR005901">
    <property type="entry name" value="GLPGLI"/>
</dbReference>
<name>A0ABS3JRI6_9BACT</name>
<sequence length="250" mass="28347">MKSYIILVFFAVATLTYGQAPAVLYGKATYKYKFNFPSSVNDTLTGDLYFNSAGESYYKTDLITVTKRTNTNSTEGTTNTKNSQITDSLVVYRDLYKNIHVYHKRAFMVRKLVKDTVHIIKWNLQKETKTIGNFVCNSAVGKVAGRNYKVWYTNQIPISSGPWKLYGLPGLVIEAFDENNLVAFQLVSIKIDDKVLKYYGQEDLIKKALDLKTFSKQAETNLQKVQAQAESMGVKFSFNTVSQGLELEEN</sequence>